<protein>
    <submittedName>
        <fullName evidence="1">Uncharacterized protein</fullName>
    </submittedName>
</protein>
<organism evidence="1 2">
    <name type="scientific">Amycolatopsis taiwanensis</name>
    <dbReference type="NCBI Taxonomy" id="342230"/>
    <lineage>
        <taxon>Bacteria</taxon>
        <taxon>Bacillati</taxon>
        <taxon>Actinomycetota</taxon>
        <taxon>Actinomycetes</taxon>
        <taxon>Pseudonocardiales</taxon>
        <taxon>Pseudonocardiaceae</taxon>
        <taxon>Amycolatopsis</taxon>
    </lineage>
</organism>
<name>A0A9W6VGS3_9PSEU</name>
<keyword evidence="2" id="KW-1185">Reference proteome</keyword>
<evidence type="ECO:0000313" key="1">
    <source>
        <dbReference type="EMBL" id="GLY66757.1"/>
    </source>
</evidence>
<sequence>MAGVELSTPRAALAMLLSLGWPVYADRRTIFLSTTSGFCGLKVPGEAGERMLLTLRDVGVEGPVIAMPWPQPSHIFLADADEVLDTATVSRLGGVLLQTPSTIPLPPSETPRGRLTWLVPPRPANRWLPAMSTVKWALTMTR</sequence>
<comment type="caution">
    <text evidence="1">The sequence shown here is derived from an EMBL/GenBank/DDBJ whole genome shotgun (WGS) entry which is preliminary data.</text>
</comment>
<accession>A0A9W6VGS3</accession>
<dbReference type="AlphaFoldDB" id="A0A9W6VGS3"/>
<dbReference type="EMBL" id="BSTI01000006">
    <property type="protein sequence ID" value="GLY66757.1"/>
    <property type="molecule type" value="Genomic_DNA"/>
</dbReference>
<gene>
    <name evidence="1" type="ORF">Atai01_33760</name>
</gene>
<evidence type="ECO:0000313" key="2">
    <source>
        <dbReference type="Proteomes" id="UP001165136"/>
    </source>
</evidence>
<dbReference type="Proteomes" id="UP001165136">
    <property type="component" value="Unassembled WGS sequence"/>
</dbReference>
<reference evidence="1" key="1">
    <citation type="submission" date="2023-03" db="EMBL/GenBank/DDBJ databases">
        <title>Amycolatopsis taiwanensis NBRC 103393.</title>
        <authorList>
            <person name="Ichikawa N."/>
            <person name="Sato H."/>
            <person name="Tonouchi N."/>
        </authorList>
    </citation>
    <scope>NUCLEOTIDE SEQUENCE</scope>
    <source>
        <strain evidence="1">NBRC 103393</strain>
    </source>
</reference>
<proteinExistence type="predicted"/>